<keyword evidence="4" id="KW-0808">Transferase</keyword>
<evidence type="ECO:0000256" key="11">
    <source>
        <dbReference type="ARBA" id="ARBA00048679"/>
    </source>
</evidence>
<dbReference type="PANTHER" id="PTHR45723">
    <property type="entry name" value="SERINE/THREONINE-PROTEIN KINASE RIO1"/>
    <property type="match status" value="1"/>
</dbReference>
<evidence type="ECO:0000256" key="9">
    <source>
        <dbReference type="ARBA" id="ARBA00022842"/>
    </source>
</evidence>
<evidence type="ECO:0000256" key="2">
    <source>
        <dbReference type="ARBA" id="ARBA00012513"/>
    </source>
</evidence>
<dbReference type="EMBL" id="AUZY01012552">
    <property type="protein sequence ID" value="EQD29528.1"/>
    <property type="molecule type" value="Genomic_DNA"/>
</dbReference>
<evidence type="ECO:0000256" key="3">
    <source>
        <dbReference type="ARBA" id="ARBA00022527"/>
    </source>
</evidence>
<evidence type="ECO:0000256" key="5">
    <source>
        <dbReference type="ARBA" id="ARBA00022723"/>
    </source>
</evidence>
<dbReference type="InterPro" id="IPR011009">
    <property type="entry name" value="Kinase-like_dom_sf"/>
</dbReference>
<dbReference type="Gene3D" id="3.30.200.20">
    <property type="entry name" value="Phosphorylase Kinase, domain 1"/>
    <property type="match status" value="1"/>
</dbReference>
<dbReference type="InterPro" id="IPR051272">
    <property type="entry name" value="RIO-type_Ser/Thr_kinase"/>
</dbReference>
<feature type="compositionally biased region" description="Basic and acidic residues" evidence="12">
    <location>
        <begin position="9"/>
        <end position="21"/>
    </location>
</feature>
<dbReference type="EC" id="2.7.11.1" evidence="2"/>
<feature type="domain" description="RIO kinase" evidence="13">
    <location>
        <begin position="22"/>
        <end position="192"/>
    </location>
</feature>
<keyword evidence="6" id="KW-0547">Nucleotide-binding</keyword>
<evidence type="ECO:0000256" key="12">
    <source>
        <dbReference type="SAM" id="MobiDB-lite"/>
    </source>
</evidence>
<keyword evidence="3 14" id="KW-0723">Serine/threonine-protein kinase</keyword>
<dbReference type="AlphaFoldDB" id="T0Y8R1"/>
<dbReference type="GO" id="GO:0004674">
    <property type="term" value="F:protein serine/threonine kinase activity"/>
    <property type="evidence" value="ECO:0007669"/>
    <property type="project" value="UniProtKB-KW"/>
</dbReference>
<feature type="non-terminal residue" evidence="14">
    <location>
        <position position="192"/>
    </location>
</feature>
<dbReference type="SUPFAM" id="SSF56112">
    <property type="entry name" value="Protein kinase-like (PK-like)"/>
    <property type="match status" value="1"/>
</dbReference>
<evidence type="ECO:0000256" key="8">
    <source>
        <dbReference type="ARBA" id="ARBA00022840"/>
    </source>
</evidence>
<evidence type="ECO:0000256" key="1">
    <source>
        <dbReference type="ARBA" id="ARBA00009196"/>
    </source>
</evidence>
<organism evidence="14">
    <name type="scientific">mine drainage metagenome</name>
    <dbReference type="NCBI Taxonomy" id="410659"/>
    <lineage>
        <taxon>unclassified sequences</taxon>
        <taxon>metagenomes</taxon>
        <taxon>ecological metagenomes</taxon>
    </lineage>
</organism>
<evidence type="ECO:0000256" key="6">
    <source>
        <dbReference type="ARBA" id="ARBA00022741"/>
    </source>
</evidence>
<reference evidence="14" key="2">
    <citation type="journal article" date="2014" name="ISME J.">
        <title>Microbial stratification in low pH oxic and suboxic macroscopic growths along an acid mine drainage.</title>
        <authorList>
            <person name="Mendez-Garcia C."/>
            <person name="Mesa V."/>
            <person name="Sprenger R.R."/>
            <person name="Richter M."/>
            <person name="Diez M.S."/>
            <person name="Solano J."/>
            <person name="Bargiela R."/>
            <person name="Golyshina O.V."/>
            <person name="Manteca A."/>
            <person name="Ramos J.L."/>
            <person name="Gallego J.R."/>
            <person name="Llorente I."/>
            <person name="Martins Dos Santos V.A."/>
            <person name="Jensen O.N."/>
            <person name="Pelaez A.I."/>
            <person name="Sanchez J."/>
            <person name="Ferrer M."/>
        </authorList>
    </citation>
    <scope>NUCLEOTIDE SEQUENCE</scope>
</reference>
<dbReference type="Pfam" id="PF01163">
    <property type="entry name" value="RIO1"/>
    <property type="match status" value="1"/>
</dbReference>
<evidence type="ECO:0000313" key="14">
    <source>
        <dbReference type="EMBL" id="EQD29528.1"/>
    </source>
</evidence>
<evidence type="ECO:0000259" key="13">
    <source>
        <dbReference type="SMART" id="SM00090"/>
    </source>
</evidence>
<comment type="similarity">
    <text evidence="1">Belongs to the protein kinase superfamily. RIO-type Ser/Thr kinase family.</text>
</comment>
<evidence type="ECO:0000256" key="10">
    <source>
        <dbReference type="ARBA" id="ARBA00047899"/>
    </source>
</evidence>
<keyword evidence="9" id="KW-0460">Magnesium</keyword>
<comment type="catalytic activity">
    <reaction evidence="10">
        <text>L-threonyl-[protein] + ATP = O-phospho-L-threonyl-[protein] + ADP + H(+)</text>
        <dbReference type="Rhea" id="RHEA:46608"/>
        <dbReference type="Rhea" id="RHEA-COMP:11060"/>
        <dbReference type="Rhea" id="RHEA-COMP:11605"/>
        <dbReference type="ChEBI" id="CHEBI:15378"/>
        <dbReference type="ChEBI" id="CHEBI:30013"/>
        <dbReference type="ChEBI" id="CHEBI:30616"/>
        <dbReference type="ChEBI" id="CHEBI:61977"/>
        <dbReference type="ChEBI" id="CHEBI:456216"/>
        <dbReference type="EC" id="2.7.11.1"/>
    </reaction>
</comment>
<comment type="caution">
    <text evidence="14">The sequence shown here is derived from an EMBL/GenBank/DDBJ whole genome shotgun (WGS) entry which is preliminary data.</text>
</comment>
<protein>
    <recommendedName>
        <fullName evidence="2">non-specific serine/threonine protein kinase</fullName>
        <ecNumber evidence="2">2.7.11.1</ecNumber>
    </recommendedName>
</protein>
<dbReference type="SMART" id="SM00090">
    <property type="entry name" value="RIO"/>
    <property type="match status" value="1"/>
</dbReference>
<evidence type="ECO:0000256" key="7">
    <source>
        <dbReference type="ARBA" id="ARBA00022777"/>
    </source>
</evidence>
<sequence>MTNPQEMAFPRRKERFEDRRKESQDRKVLDEFFDHATLLAVSRLMHRGAFDTVDYPISTGKEGGVFRATKGNEYRAVKVYRIGNTTFRHLPPYTLEQLGRETSVGNFAGLISAWTRREHTILGQLTAAGVRVPKPYVHFRNVLVMQFIGTDGGAAPRLRDATVDDPAALYEDLAAQLSLMIRPGRLVHGDLS</sequence>
<comment type="catalytic activity">
    <reaction evidence="11">
        <text>L-seryl-[protein] + ATP = O-phospho-L-seryl-[protein] + ADP + H(+)</text>
        <dbReference type="Rhea" id="RHEA:17989"/>
        <dbReference type="Rhea" id="RHEA-COMP:9863"/>
        <dbReference type="Rhea" id="RHEA-COMP:11604"/>
        <dbReference type="ChEBI" id="CHEBI:15378"/>
        <dbReference type="ChEBI" id="CHEBI:29999"/>
        <dbReference type="ChEBI" id="CHEBI:30616"/>
        <dbReference type="ChEBI" id="CHEBI:83421"/>
        <dbReference type="ChEBI" id="CHEBI:456216"/>
        <dbReference type="EC" id="2.7.11.1"/>
    </reaction>
</comment>
<accession>T0Y8R1</accession>
<feature type="region of interest" description="Disordered" evidence="12">
    <location>
        <begin position="1"/>
        <end position="21"/>
    </location>
</feature>
<dbReference type="InterPro" id="IPR000687">
    <property type="entry name" value="RIO_kinase"/>
</dbReference>
<dbReference type="GO" id="GO:0005524">
    <property type="term" value="F:ATP binding"/>
    <property type="evidence" value="ECO:0007669"/>
    <property type="project" value="UniProtKB-KW"/>
</dbReference>
<keyword evidence="7 14" id="KW-0418">Kinase</keyword>
<proteinExistence type="inferred from homology"/>
<reference evidence="14" key="1">
    <citation type="submission" date="2013-08" db="EMBL/GenBank/DDBJ databases">
        <authorList>
            <person name="Mendez C."/>
            <person name="Richter M."/>
            <person name="Ferrer M."/>
            <person name="Sanchez J."/>
        </authorList>
    </citation>
    <scope>NUCLEOTIDE SEQUENCE</scope>
</reference>
<gene>
    <name evidence="14" type="ORF">B1B_18725</name>
</gene>
<evidence type="ECO:0000256" key="4">
    <source>
        <dbReference type="ARBA" id="ARBA00022679"/>
    </source>
</evidence>
<dbReference type="GO" id="GO:0046872">
    <property type="term" value="F:metal ion binding"/>
    <property type="evidence" value="ECO:0007669"/>
    <property type="project" value="UniProtKB-KW"/>
</dbReference>
<dbReference type="InterPro" id="IPR018934">
    <property type="entry name" value="RIO_dom"/>
</dbReference>
<keyword evidence="8" id="KW-0067">ATP-binding</keyword>
<keyword evidence="5" id="KW-0479">Metal-binding</keyword>
<name>T0Y8R1_9ZZZZ</name>